<dbReference type="GO" id="GO:0016020">
    <property type="term" value="C:membrane"/>
    <property type="evidence" value="ECO:0007669"/>
    <property type="project" value="UniProtKB-SubCell"/>
</dbReference>
<dbReference type="Pfam" id="PF01694">
    <property type="entry name" value="Rhomboid"/>
    <property type="match status" value="1"/>
</dbReference>
<feature type="transmembrane region" description="Helical" evidence="5">
    <location>
        <begin position="83"/>
        <end position="103"/>
    </location>
</feature>
<feature type="domain" description="Peptidase S54 rhomboid" evidence="6">
    <location>
        <begin position="46"/>
        <end position="188"/>
    </location>
</feature>
<evidence type="ECO:0000313" key="7">
    <source>
        <dbReference type="EMBL" id="AIF99132.1"/>
    </source>
</evidence>
<dbReference type="GO" id="GO:0004252">
    <property type="term" value="F:serine-type endopeptidase activity"/>
    <property type="evidence" value="ECO:0007669"/>
    <property type="project" value="InterPro"/>
</dbReference>
<comment type="subcellular location">
    <subcellularLocation>
        <location evidence="1">Membrane</location>
        <topology evidence="1">Multi-pass membrane protein</topology>
    </subcellularLocation>
</comment>
<sequence length="199" mass="21926">MMSLPYSLKYSLGPLILAFITTLAFFFEPASGQYFAYDRYAIQGLETWRLLTGNLVHTNGYHLLLNLAGVVLLWALHGEHYRAGLYLKVFAWCGLGTSAGLYFYAPDLIWYAGLSGALHGIFAWGACMDILNRMKSGWVLLAGVAVKVIYEQTVGGSADVAALIDAKVAIDAHLFGAMSGVLLFFLMWLTKLPFRKTAK</sequence>
<dbReference type="KEGG" id="aal:EP13_10800"/>
<feature type="transmembrane region" description="Helical" evidence="5">
    <location>
        <begin position="109"/>
        <end position="131"/>
    </location>
</feature>
<feature type="transmembrane region" description="Helical" evidence="5">
    <location>
        <begin position="138"/>
        <end position="164"/>
    </location>
</feature>
<dbReference type="InterPro" id="IPR023826">
    <property type="entry name" value="Rhom-like_SP_proteobac"/>
</dbReference>
<reference evidence="7 8" key="1">
    <citation type="submission" date="2014-06" db="EMBL/GenBank/DDBJ databases">
        <title>Genomes of Alteromonas australica, a world apart.</title>
        <authorList>
            <person name="Gonzaga A."/>
            <person name="Lopez-Perez M."/>
            <person name="Rodriguez-Valera F."/>
        </authorList>
    </citation>
    <scope>NUCLEOTIDE SEQUENCE [LARGE SCALE GENOMIC DNA]</scope>
    <source>
        <strain evidence="7 8">H 17</strain>
    </source>
</reference>
<gene>
    <name evidence="7" type="ORF">EP13_10800</name>
</gene>
<dbReference type="SUPFAM" id="SSF144091">
    <property type="entry name" value="Rhomboid-like"/>
    <property type="match status" value="1"/>
</dbReference>
<keyword evidence="4 5" id="KW-0472">Membrane</keyword>
<evidence type="ECO:0000256" key="1">
    <source>
        <dbReference type="ARBA" id="ARBA00004141"/>
    </source>
</evidence>
<dbReference type="Gene3D" id="1.20.1540.10">
    <property type="entry name" value="Rhomboid-like"/>
    <property type="match status" value="1"/>
</dbReference>
<dbReference type="Proteomes" id="UP000056090">
    <property type="component" value="Chromosome"/>
</dbReference>
<proteinExistence type="predicted"/>
<keyword evidence="3 5" id="KW-1133">Transmembrane helix</keyword>
<evidence type="ECO:0000256" key="5">
    <source>
        <dbReference type="SAM" id="Phobius"/>
    </source>
</evidence>
<evidence type="ECO:0000313" key="8">
    <source>
        <dbReference type="Proteomes" id="UP000056090"/>
    </source>
</evidence>
<protein>
    <submittedName>
        <fullName evidence="7">Membrane protein</fullName>
    </submittedName>
</protein>
<dbReference type="InterPro" id="IPR035952">
    <property type="entry name" value="Rhomboid-like_sf"/>
</dbReference>
<dbReference type="InterPro" id="IPR022764">
    <property type="entry name" value="Peptidase_S54_rhomboid_dom"/>
</dbReference>
<feature type="transmembrane region" description="Helical" evidence="5">
    <location>
        <begin position="170"/>
        <end position="189"/>
    </location>
</feature>
<dbReference type="GeneID" id="78255394"/>
<accession>A0A075P738</accession>
<dbReference type="RefSeq" id="WP_044058907.1">
    <property type="nucleotide sequence ID" value="NZ_CBCSKJ010000001.1"/>
</dbReference>
<dbReference type="NCBIfam" id="TIGR03902">
    <property type="entry name" value="rhom_GG_sort"/>
    <property type="match status" value="1"/>
</dbReference>
<evidence type="ECO:0000256" key="3">
    <source>
        <dbReference type="ARBA" id="ARBA00022989"/>
    </source>
</evidence>
<evidence type="ECO:0000256" key="4">
    <source>
        <dbReference type="ARBA" id="ARBA00023136"/>
    </source>
</evidence>
<keyword evidence="2 5" id="KW-0812">Transmembrane</keyword>
<name>A0A075P738_9ALTE</name>
<evidence type="ECO:0000256" key="2">
    <source>
        <dbReference type="ARBA" id="ARBA00022692"/>
    </source>
</evidence>
<dbReference type="AlphaFoldDB" id="A0A075P738"/>
<dbReference type="eggNOG" id="COG0705">
    <property type="taxonomic scope" value="Bacteria"/>
</dbReference>
<keyword evidence="8" id="KW-1185">Reference proteome</keyword>
<evidence type="ECO:0000259" key="6">
    <source>
        <dbReference type="Pfam" id="PF01694"/>
    </source>
</evidence>
<feature type="transmembrane region" description="Helical" evidence="5">
    <location>
        <begin position="56"/>
        <end position="76"/>
    </location>
</feature>
<dbReference type="EMBL" id="CP008849">
    <property type="protein sequence ID" value="AIF99132.1"/>
    <property type="molecule type" value="Genomic_DNA"/>
</dbReference>
<organism evidence="7 8">
    <name type="scientific">Alteromonas australica</name>
    <dbReference type="NCBI Taxonomy" id="589873"/>
    <lineage>
        <taxon>Bacteria</taxon>
        <taxon>Pseudomonadati</taxon>
        <taxon>Pseudomonadota</taxon>
        <taxon>Gammaproteobacteria</taxon>
        <taxon>Alteromonadales</taxon>
        <taxon>Alteromonadaceae</taxon>
        <taxon>Alteromonas/Salinimonas group</taxon>
        <taxon>Alteromonas</taxon>
    </lineage>
</organism>